<accession>A0ABP4G5P4</accession>
<reference evidence="3" key="1">
    <citation type="journal article" date="2019" name="Int. J. Syst. Evol. Microbiol.">
        <title>The Global Catalogue of Microorganisms (GCM) 10K type strain sequencing project: providing services to taxonomists for standard genome sequencing and annotation.</title>
        <authorList>
            <consortium name="The Broad Institute Genomics Platform"/>
            <consortium name="The Broad Institute Genome Sequencing Center for Infectious Disease"/>
            <person name="Wu L."/>
            <person name="Ma J."/>
        </authorList>
    </citation>
    <scope>NUCLEOTIDE SEQUENCE [LARGE SCALE GENOMIC DNA]</scope>
    <source>
        <strain evidence="3">JCM 13022</strain>
    </source>
</reference>
<feature type="domain" description="MmyB-like transcription regulator ligand binding" evidence="1">
    <location>
        <begin position="30"/>
        <end position="196"/>
    </location>
</feature>
<dbReference type="EMBL" id="BAAALM010000016">
    <property type="protein sequence ID" value="GAA1214872.1"/>
    <property type="molecule type" value="Genomic_DNA"/>
</dbReference>
<evidence type="ECO:0000259" key="1">
    <source>
        <dbReference type="Pfam" id="PF17765"/>
    </source>
</evidence>
<dbReference type="Gene3D" id="3.30.450.180">
    <property type="match status" value="1"/>
</dbReference>
<evidence type="ECO:0000313" key="2">
    <source>
        <dbReference type="EMBL" id="GAA1214872.1"/>
    </source>
</evidence>
<dbReference type="InterPro" id="IPR041413">
    <property type="entry name" value="MLTR_LBD"/>
</dbReference>
<gene>
    <name evidence="2" type="ORF">GCM10009675_41200</name>
</gene>
<proteinExistence type="predicted"/>
<protein>
    <recommendedName>
        <fullName evidence="1">MmyB-like transcription regulator ligand binding domain-containing protein</fullName>
    </recommendedName>
</protein>
<evidence type="ECO:0000313" key="3">
    <source>
        <dbReference type="Proteomes" id="UP001500467"/>
    </source>
</evidence>
<comment type="caution">
    <text evidence="2">The sequence shown here is derived from an EMBL/GenBank/DDBJ whole genome shotgun (WGS) entry which is preliminary data.</text>
</comment>
<dbReference type="Proteomes" id="UP001500467">
    <property type="component" value="Unassembled WGS sequence"/>
</dbReference>
<sequence length="216" mass="23118">MRERNRLHLAAGFAPPHPERPLADIGEAGAAVEALLAGHEPYPAMVVNVRWELLAGNRPAWAAFGDVAPSLLEPPVNVLRSTLHPDGLARQLGNYSQWRSHVLRRVRRQLDRTAAPGLAELLAELAAYPVPADNDVVLGEPGDPVIPMLLRTAHGPMRLLYTLTVFGAARDVTTDEIAVESFFPADAVSRKLLHELAADAAADTAADAASPGSTSR</sequence>
<dbReference type="PANTHER" id="PTHR35010">
    <property type="entry name" value="BLL4672 PROTEIN-RELATED"/>
    <property type="match status" value="1"/>
</dbReference>
<dbReference type="PANTHER" id="PTHR35010:SF4">
    <property type="entry name" value="BLL5781 PROTEIN"/>
    <property type="match status" value="1"/>
</dbReference>
<keyword evidence="3" id="KW-1185">Reference proteome</keyword>
<name>A0ABP4G5P4_9PSEU</name>
<dbReference type="Pfam" id="PF17765">
    <property type="entry name" value="MLTR_LBD"/>
    <property type="match status" value="1"/>
</dbReference>
<organism evidence="2 3">
    <name type="scientific">Prauserella alba</name>
    <dbReference type="NCBI Taxonomy" id="176898"/>
    <lineage>
        <taxon>Bacteria</taxon>
        <taxon>Bacillati</taxon>
        <taxon>Actinomycetota</taxon>
        <taxon>Actinomycetes</taxon>
        <taxon>Pseudonocardiales</taxon>
        <taxon>Pseudonocardiaceae</taxon>
        <taxon>Prauserella</taxon>
    </lineage>
</organism>